<dbReference type="InterPro" id="IPR003331">
    <property type="entry name" value="UDP_GlcNAc_Epimerase_2_dom"/>
</dbReference>
<dbReference type="PANTHER" id="PTHR43174">
    <property type="entry name" value="UDP-N-ACETYLGLUCOSAMINE 2-EPIMERASE"/>
    <property type="match status" value="1"/>
</dbReference>
<sequence length="389" mass="43764">MDIKHFQDNGKLRLLIIVGTRPEIIRLAAVINKCRKYFDVLLAHTGQNYDYNLNGVFFKDLKLADPEIYMEAVGEDLGATMGNIIDKSFKVMVETKPDAVLVLGDTNSCLSVIGAKRLHIPIFHMEAGNRCKDECLPEETNRRIVDIISDVNMAYSEHARRYLDDTGLPKERTYVTGSPMAEVLHQNLADIEASDVHQRLGLIKGRYILLSAHREENIDTEKNFTSLFSAINKMAEKYDMPILYSCHPRSRKRLENTGFKLDERVIMHEPLGFHDYNCLQMNAFAVVSDSGTLPEESSFFTSVGHPFPAICIRTSTERPESLDKAGFILSGIDENGLLQAVATAVELVKDGDYGTPVPVYTDENVSTKVVKIIQSYVGVVNKMVWRKDI</sequence>
<evidence type="ECO:0000259" key="2">
    <source>
        <dbReference type="Pfam" id="PF02350"/>
    </source>
</evidence>
<dbReference type="Proteomes" id="UP000284431">
    <property type="component" value="Unassembled WGS sequence"/>
</dbReference>
<organism evidence="3 4">
    <name type="scientific">Bacteroides caccae</name>
    <dbReference type="NCBI Taxonomy" id="47678"/>
    <lineage>
        <taxon>Bacteria</taxon>
        <taxon>Pseudomonadati</taxon>
        <taxon>Bacteroidota</taxon>
        <taxon>Bacteroidia</taxon>
        <taxon>Bacteroidales</taxon>
        <taxon>Bacteroidaceae</taxon>
        <taxon>Bacteroides</taxon>
    </lineage>
</organism>
<comment type="caution">
    <text evidence="3">The sequence shown here is derived from an EMBL/GenBank/DDBJ whole genome shotgun (WGS) entry which is preliminary data.</text>
</comment>
<feature type="domain" description="UDP-N-acetylglucosamine 2-epimerase" evidence="2">
    <location>
        <begin position="35"/>
        <end position="373"/>
    </location>
</feature>
<dbReference type="SUPFAM" id="SSF53756">
    <property type="entry name" value="UDP-Glycosyltransferase/glycogen phosphorylase"/>
    <property type="match status" value="1"/>
</dbReference>
<gene>
    <name evidence="3" type="ORF">DXA49_12825</name>
</gene>
<dbReference type="RefSeq" id="WP_122134536.1">
    <property type="nucleotide sequence ID" value="NZ_CAXSSI010000003.1"/>
</dbReference>
<dbReference type="EMBL" id="QSCS01000020">
    <property type="protein sequence ID" value="RGY24628.1"/>
    <property type="molecule type" value="Genomic_DNA"/>
</dbReference>
<evidence type="ECO:0000313" key="4">
    <source>
        <dbReference type="Proteomes" id="UP000284431"/>
    </source>
</evidence>
<dbReference type="Gene3D" id="3.40.50.2000">
    <property type="entry name" value="Glycogen Phosphorylase B"/>
    <property type="match status" value="2"/>
</dbReference>
<name>A0A413MKT2_9BACE</name>
<accession>A0A413MKT2</accession>
<dbReference type="NCBIfam" id="TIGR00236">
    <property type="entry name" value="wecB"/>
    <property type="match status" value="1"/>
</dbReference>
<reference evidence="3 4" key="1">
    <citation type="submission" date="2018-08" db="EMBL/GenBank/DDBJ databases">
        <title>A genome reference for cultivated species of the human gut microbiota.</title>
        <authorList>
            <person name="Zou Y."/>
            <person name="Xue W."/>
            <person name="Luo G."/>
        </authorList>
    </citation>
    <scope>NUCLEOTIDE SEQUENCE [LARGE SCALE GENOMIC DNA]</scope>
    <source>
        <strain evidence="3 4">OF02-6LB</strain>
    </source>
</reference>
<dbReference type="Pfam" id="PF02350">
    <property type="entry name" value="Epimerase_2"/>
    <property type="match status" value="1"/>
</dbReference>
<dbReference type="EC" id="5.1.3.14" evidence="3"/>
<dbReference type="CDD" id="cd03786">
    <property type="entry name" value="GTB_UDP-GlcNAc_2-Epimerase"/>
    <property type="match status" value="1"/>
</dbReference>
<dbReference type="InterPro" id="IPR029767">
    <property type="entry name" value="WecB-like"/>
</dbReference>
<dbReference type="AlphaFoldDB" id="A0A413MKT2"/>
<proteinExistence type="inferred from homology"/>
<evidence type="ECO:0000313" key="3">
    <source>
        <dbReference type="EMBL" id="RGY24628.1"/>
    </source>
</evidence>
<dbReference type="GO" id="GO:0008761">
    <property type="term" value="F:UDP-N-acetylglucosamine 2-epimerase activity"/>
    <property type="evidence" value="ECO:0007669"/>
    <property type="project" value="UniProtKB-EC"/>
</dbReference>
<evidence type="ECO:0000256" key="1">
    <source>
        <dbReference type="RuleBase" id="RU003513"/>
    </source>
</evidence>
<dbReference type="PANTHER" id="PTHR43174:SF1">
    <property type="entry name" value="UDP-N-ACETYLGLUCOSAMINE 2-EPIMERASE"/>
    <property type="match status" value="1"/>
</dbReference>
<protein>
    <submittedName>
        <fullName evidence="3">UDP-N-acetylglucosamine 2-epimerase (Non-hydrolyzing)</fullName>
        <ecNumber evidence="3">5.1.3.14</ecNumber>
    </submittedName>
</protein>
<comment type="similarity">
    <text evidence="1">Belongs to the UDP-N-acetylglucosamine 2-epimerase family.</text>
</comment>
<keyword evidence="1 3" id="KW-0413">Isomerase</keyword>